<evidence type="ECO:0000313" key="2">
    <source>
        <dbReference type="Proteomes" id="UP001180724"/>
    </source>
</evidence>
<proteinExistence type="predicted"/>
<dbReference type="EMBL" id="JAVRFH010000001">
    <property type="protein sequence ID" value="MDT0608910.1"/>
    <property type="molecule type" value="Genomic_DNA"/>
</dbReference>
<organism evidence="1 2">
    <name type="scientific">Streptomyces lancefieldiae</name>
    <dbReference type="NCBI Taxonomy" id="3075520"/>
    <lineage>
        <taxon>Bacteria</taxon>
        <taxon>Bacillati</taxon>
        <taxon>Actinomycetota</taxon>
        <taxon>Actinomycetes</taxon>
        <taxon>Kitasatosporales</taxon>
        <taxon>Streptomycetaceae</taxon>
        <taxon>Streptomyces</taxon>
    </lineage>
</organism>
<sequence length="65" mass="7477">MNAGRYLVTVTVDGQPMLRGWWQSETTARRKHARWIGEHGDRPGAWITLTDEETGTVLTEWPEKP</sequence>
<gene>
    <name evidence="1" type="ORF">RM812_01410</name>
</gene>
<accession>A0ABU3AG76</accession>
<dbReference type="Proteomes" id="UP001180724">
    <property type="component" value="Unassembled WGS sequence"/>
</dbReference>
<dbReference type="RefSeq" id="WP_311570499.1">
    <property type="nucleotide sequence ID" value="NZ_JAVRFH010000001.1"/>
</dbReference>
<evidence type="ECO:0000313" key="1">
    <source>
        <dbReference type="EMBL" id="MDT0608910.1"/>
    </source>
</evidence>
<protein>
    <submittedName>
        <fullName evidence="1">Uncharacterized protein</fullName>
    </submittedName>
</protein>
<keyword evidence="2" id="KW-1185">Reference proteome</keyword>
<name>A0ABU3AG76_9ACTN</name>
<reference evidence="1" key="1">
    <citation type="submission" date="2024-05" db="EMBL/GenBank/DDBJ databases">
        <title>30 novel species of actinomycetes from the DSMZ collection.</title>
        <authorList>
            <person name="Nouioui I."/>
        </authorList>
    </citation>
    <scope>NUCLEOTIDE SEQUENCE</scope>
    <source>
        <strain evidence="1">DSM 40712</strain>
    </source>
</reference>
<comment type="caution">
    <text evidence="1">The sequence shown here is derived from an EMBL/GenBank/DDBJ whole genome shotgun (WGS) entry which is preliminary data.</text>
</comment>